<evidence type="ECO:0000313" key="6">
    <source>
        <dbReference type="EMBL" id="AVE19885.1"/>
    </source>
</evidence>
<geneLocation type="plasmid" evidence="5">
    <name>p19051-IMP</name>
</geneLocation>
<dbReference type="EMBL" id="MF344562">
    <property type="protein sequence ID" value="AVE18544.1"/>
    <property type="molecule type" value="Genomic_DNA"/>
</dbReference>
<evidence type="ECO:0000313" key="8">
    <source>
        <dbReference type="Proteomes" id="UP001319930"/>
    </source>
</evidence>
<dbReference type="EMBL" id="AP025164">
    <property type="protein sequence ID" value="BDB31115.1"/>
    <property type="molecule type" value="Genomic_DNA"/>
</dbReference>
<geneLocation type="plasmid" evidence="4">
    <name>p13450-IMP</name>
</geneLocation>
<evidence type="ECO:0000313" key="1">
    <source>
        <dbReference type="EMBL" id="AVE18239.1"/>
    </source>
</evidence>
<evidence type="ECO:0000313" key="3">
    <source>
        <dbReference type="EMBL" id="AVE18878.1"/>
    </source>
</evidence>
<accession>A0A2L1KCT3</accession>
<organism evidence="6">
    <name type="scientific">Klebsiella pneumoniae</name>
    <dbReference type="NCBI Taxonomy" id="573"/>
    <lineage>
        <taxon>Bacteria</taxon>
        <taxon>Pseudomonadati</taxon>
        <taxon>Pseudomonadota</taxon>
        <taxon>Gammaproteobacteria</taxon>
        <taxon>Enterobacterales</taxon>
        <taxon>Enterobacteriaceae</taxon>
        <taxon>Klebsiella/Raoultella group</taxon>
        <taxon>Klebsiella</taxon>
        <taxon>Klebsiella pneumoniae complex</taxon>
    </lineage>
</organism>
<sequence length="119" mass="13862">MSWVCWLTFSPEHNKSILQQKDIHMNIKIQEPPSRTQTFVMSTLYVIRGLAAMTVYFFRTFPLAFFYVLLVVTLFCDMNNIPLKGLMQEGMLIKLSAYALQANVLWLGIKVTRNSDEFF</sequence>
<dbReference type="Proteomes" id="UP001319930">
    <property type="component" value="Plasmid pNUITM-VK2"/>
</dbReference>
<dbReference type="EMBL" id="MF344564">
    <property type="protein sequence ID" value="AVE19296.1"/>
    <property type="molecule type" value="Genomic_DNA"/>
</dbReference>
<geneLocation type="plasmid" evidence="6">
    <name>pA324-IMP</name>
</geneLocation>
<gene>
    <name evidence="7" type="ORF">NUITMVK2_2290</name>
</gene>
<evidence type="ECO:0000313" key="7">
    <source>
        <dbReference type="EMBL" id="BDB31115.1"/>
    </source>
</evidence>
<dbReference type="AlphaFoldDB" id="A0A2L1KCT3"/>
<geneLocation type="plasmid" evidence="2">
    <name>p12208-IMP</name>
</geneLocation>
<evidence type="ECO:0000313" key="5">
    <source>
        <dbReference type="EMBL" id="AVE19630.1"/>
    </source>
</evidence>
<geneLocation type="plasmid" evidence="7 8">
    <name>pNUITM-VK2</name>
</geneLocation>
<evidence type="ECO:0000313" key="2">
    <source>
        <dbReference type="EMBL" id="AVE18544.1"/>
    </source>
</evidence>
<dbReference type="EMBL" id="MF344565">
    <property type="protein sequence ID" value="AVE19630.1"/>
    <property type="molecule type" value="Genomic_DNA"/>
</dbReference>
<evidence type="ECO:0000313" key="4">
    <source>
        <dbReference type="EMBL" id="AVE19296.1"/>
    </source>
</evidence>
<geneLocation type="plasmid" evidence="1">
    <name>p11219-IMP</name>
</geneLocation>
<protein>
    <submittedName>
        <fullName evidence="6">Uncharacterized protein</fullName>
    </submittedName>
</protein>
<name>A0A2L1KCT3_KLEPN</name>
<dbReference type="EMBL" id="MF344566">
    <property type="protein sequence ID" value="AVE19885.1"/>
    <property type="molecule type" value="Genomic_DNA"/>
</dbReference>
<proteinExistence type="predicted"/>
<reference evidence="7 8" key="2">
    <citation type="submission" date="2021-09" db="EMBL/GenBank/DDBJ databases">
        <title>Whole genome sequencing of antimicrobial-resistant bacteria isolated from aquatic animals, plants, and environment in Asia.</title>
        <authorList>
            <person name="Hirabayashi A."/>
            <person name="Suzuki M."/>
        </authorList>
    </citation>
    <scope>NUCLEOTIDE SEQUENCE [LARGE SCALE GENOMIC DNA]</scope>
    <source>
        <strain evidence="7 8">NUITM-VK2</strain>
        <plasmid evidence="7 8">pNUITM-VK2</plasmid>
    </source>
</reference>
<geneLocation type="plasmid" evidence="3">
    <name>p13190-VIM</name>
</geneLocation>
<keyword evidence="6" id="KW-0614">Plasmid</keyword>
<reference evidence="6" key="1">
    <citation type="journal article" date="2019" name="Front. Microbiol.">
        <title>Sequencing and Genomic Diversity Analysis of IncHI5 Plasmids.</title>
        <authorList>
            <person name="Liang Q."/>
            <person name="Jiang X."/>
            <person name="Hu L."/>
            <person name="Yin Z."/>
            <person name="Gao B."/>
            <person name="Zhao Y."/>
            <person name="Yang W."/>
            <person name="Yang H."/>
            <person name="Tong Y."/>
            <person name="Li W."/>
            <person name="Jiang L."/>
            <person name="Zhou D."/>
        </authorList>
    </citation>
    <scope>NUCLEOTIDE SEQUENCE</scope>
    <source>
        <strain evidence="1">11219</strain>
        <strain evidence="2">12208</strain>
        <strain evidence="3">13190</strain>
        <strain evidence="4">13450</strain>
        <strain evidence="5">19051</strain>
        <strain evidence="6">A324</strain>
        <plasmid evidence="1">p11219-IMP</plasmid>
        <plasmid evidence="2">p12208-IMP</plasmid>
        <plasmid evidence="3">p13190-VIM</plasmid>
        <plasmid evidence="4">p13450-IMP</plasmid>
        <plasmid evidence="5">p19051-IMP</plasmid>
        <plasmid evidence="6">pA324-IMP</plasmid>
    </source>
</reference>
<dbReference type="EMBL" id="MF344563">
    <property type="protein sequence ID" value="AVE18878.1"/>
    <property type="molecule type" value="Genomic_DNA"/>
</dbReference>
<dbReference type="EMBL" id="MF344561">
    <property type="protein sequence ID" value="AVE18239.1"/>
    <property type="molecule type" value="Genomic_DNA"/>
</dbReference>